<evidence type="ECO:0000313" key="1">
    <source>
        <dbReference type="EMBL" id="MDP9651993.1"/>
    </source>
</evidence>
<gene>
    <name evidence="1" type="ORF">J2793_007468</name>
</gene>
<reference evidence="1" key="1">
    <citation type="submission" date="2023-07" db="EMBL/GenBank/DDBJ databases">
        <title>Sorghum-associated microbial communities from plants grown in Nebraska, USA.</title>
        <authorList>
            <person name="Schachtman D."/>
        </authorList>
    </citation>
    <scope>NUCLEOTIDE SEQUENCE</scope>
    <source>
        <strain evidence="1">DS1061</strain>
    </source>
</reference>
<organism evidence="1 2">
    <name type="scientific">Paraburkholderia caledonica</name>
    <dbReference type="NCBI Taxonomy" id="134536"/>
    <lineage>
        <taxon>Bacteria</taxon>
        <taxon>Pseudomonadati</taxon>
        <taxon>Pseudomonadota</taxon>
        <taxon>Betaproteobacteria</taxon>
        <taxon>Burkholderiales</taxon>
        <taxon>Burkholderiaceae</taxon>
        <taxon>Paraburkholderia</taxon>
    </lineage>
</organism>
<accession>A0AB73IPR0</accession>
<evidence type="ECO:0000313" key="2">
    <source>
        <dbReference type="Proteomes" id="UP001229486"/>
    </source>
</evidence>
<dbReference type="AlphaFoldDB" id="A0AB73IPR0"/>
<comment type="caution">
    <text evidence="1">The sequence shown here is derived from an EMBL/GenBank/DDBJ whole genome shotgun (WGS) entry which is preliminary data.</text>
</comment>
<proteinExistence type="predicted"/>
<sequence length="87" mass="9691">MISIVANAREKEIFDLAVDMIREKMIAGYTPADSVKAGKSLMEAAFEMERHLTFLRRHKNTPEGMIACANRMLEDAQLILAAQQPAA</sequence>
<dbReference type="EMBL" id="JAURTK010000048">
    <property type="protein sequence ID" value="MDP9651993.1"/>
    <property type="molecule type" value="Genomic_DNA"/>
</dbReference>
<dbReference type="Proteomes" id="UP001229486">
    <property type="component" value="Unassembled WGS sequence"/>
</dbReference>
<protein>
    <submittedName>
        <fullName evidence="1">Uncharacterized protein</fullName>
    </submittedName>
</protein>
<name>A0AB73IPR0_9BURK</name>
<dbReference type="RefSeq" id="WP_392396481.1">
    <property type="nucleotide sequence ID" value="NZ_JAURTK010000048.1"/>
</dbReference>